<organism evidence="2 3">
    <name type="scientific">Lysobacter brunescens</name>
    <dbReference type="NCBI Taxonomy" id="262323"/>
    <lineage>
        <taxon>Bacteria</taxon>
        <taxon>Pseudomonadati</taxon>
        <taxon>Pseudomonadota</taxon>
        <taxon>Gammaproteobacteria</taxon>
        <taxon>Lysobacterales</taxon>
        <taxon>Lysobacteraceae</taxon>
        <taxon>Lysobacter</taxon>
    </lineage>
</organism>
<evidence type="ECO:0000313" key="2">
    <source>
        <dbReference type="EMBL" id="MFD0726708.1"/>
    </source>
</evidence>
<proteinExistence type="predicted"/>
<keyword evidence="3" id="KW-1185">Reference proteome</keyword>
<comment type="caution">
    <text evidence="2">The sequence shown here is derived from an EMBL/GenBank/DDBJ whole genome shotgun (WGS) entry which is preliminary data.</text>
</comment>
<protein>
    <submittedName>
        <fullName evidence="2">Uncharacterized protein</fullName>
    </submittedName>
</protein>
<reference evidence="3" key="1">
    <citation type="journal article" date="2019" name="Int. J. Syst. Evol. Microbiol.">
        <title>The Global Catalogue of Microorganisms (GCM) 10K type strain sequencing project: providing services to taxonomists for standard genome sequencing and annotation.</title>
        <authorList>
            <consortium name="The Broad Institute Genomics Platform"/>
            <consortium name="The Broad Institute Genome Sequencing Center for Infectious Disease"/>
            <person name="Wu L."/>
            <person name="Ma J."/>
        </authorList>
    </citation>
    <scope>NUCLEOTIDE SEQUENCE [LARGE SCALE GENOMIC DNA]</scope>
    <source>
        <strain evidence="3">CCUG 55585</strain>
    </source>
</reference>
<evidence type="ECO:0000313" key="3">
    <source>
        <dbReference type="Proteomes" id="UP001597110"/>
    </source>
</evidence>
<feature type="region of interest" description="Disordered" evidence="1">
    <location>
        <begin position="11"/>
        <end position="45"/>
    </location>
</feature>
<name>A0ABW2YEZ6_9GAMM</name>
<dbReference type="EMBL" id="JBHTIF010000003">
    <property type="protein sequence ID" value="MFD0726708.1"/>
    <property type="molecule type" value="Genomic_DNA"/>
</dbReference>
<gene>
    <name evidence="2" type="ORF">ACFQ0E_13985</name>
</gene>
<sequence length="289" mass="30180">MIDPLLNIAMPQPGPSPAQQEAAPGTPSFLPWMQPGQGDAGANAQASTALPDPMVGDPLMAQGFVLNPGDAAGSVPDARGAAGLMSDSTSLMLDSTRWRDFVAATLELHVRNPQGEREVVAMPWRLMASGHLAHANAMAGMPGALSVASGAHAGLDAQAVSATASPGVPLASHGGSLPAFDNTGAVIAASTSQSANRTRDDVAALKTMSSHAPAAAEWLARWMKWIERDGRDAVVWLRDFSIDDDQAARVVEGLRSFAQSQGVGLERIVVNGRELWRNPQLAAFSGHRE</sequence>
<evidence type="ECO:0000256" key="1">
    <source>
        <dbReference type="SAM" id="MobiDB-lite"/>
    </source>
</evidence>
<accession>A0ABW2YEZ6</accession>
<dbReference type="Proteomes" id="UP001597110">
    <property type="component" value="Unassembled WGS sequence"/>
</dbReference>
<dbReference type="RefSeq" id="WP_386824828.1">
    <property type="nucleotide sequence ID" value="NZ_JBHTIF010000003.1"/>
</dbReference>